<keyword evidence="2" id="KW-1185">Reference proteome</keyword>
<reference evidence="1 2" key="1">
    <citation type="submission" date="2019-05" db="EMBL/GenBank/DDBJ databases">
        <title>Arcobacter sp. nov., isolated from sea sediment.</title>
        <authorList>
            <person name="Kim W."/>
        </authorList>
    </citation>
    <scope>NUCLEOTIDE SEQUENCE [LARGE SCALE GENOMIC DNA]</scope>
    <source>
        <strain evidence="1 2">CAU 1517</strain>
    </source>
</reference>
<dbReference type="EMBL" id="VANU01000001">
    <property type="protein sequence ID" value="TLP41027.1"/>
    <property type="molecule type" value="Genomic_DNA"/>
</dbReference>
<proteinExistence type="predicted"/>
<sequence length="84" mass="9322">MNTTKFTATSTPTYVPVSGLKITNNSNSIIWYSVSDTEKTINKTTDGKHPLMPYQGLEKDVHFEADDYVYVWVESGTAELGVTS</sequence>
<protein>
    <submittedName>
        <fullName evidence="1">Uncharacterized protein</fullName>
    </submittedName>
</protein>
<evidence type="ECO:0000313" key="1">
    <source>
        <dbReference type="EMBL" id="TLP41027.1"/>
    </source>
</evidence>
<name>A0A5R8Y4G6_9BACT</name>
<dbReference type="Proteomes" id="UP000308901">
    <property type="component" value="Unassembled WGS sequence"/>
</dbReference>
<dbReference type="AlphaFoldDB" id="A0A5R8Y4G6"/>
<gene>
    <name evidence="1" type="ORF">FDK22_03135</name>
</gene>
<evidence type="ECO:0000313" key="2">
    <source>
        <dbReference type="Proteomes" id="UP000308901"/>
    </source>
</evidence>
<dbReference type="RefSeq" id="WP_138151429.1">
    <property type="nucleotide sequence ID" value="NZ_VANU01000001.1"/>
</dbReference>
<comment type="caution">
    <text evidence="1">The sequence shown here is derived from an EMBL/GenBank/DDBJ whole genome shotgun (WGS) entry which is preliminary data.</text>
</comment>
<accession>A0A5R8Y4G6</accession>
<organism evidence="1 2">
    <name type="scientific">Arcobacter arenosus</name>
    <dbReference type="NCBI Taxonomy" id="2576037"/>
    <lineage>
        <taxon>Bacteria</taxon>
        <taxon>Pseudomonadati</taxon>
        <taxon>Campylobacterota</taxon>
        <taxon>Epsilonproteobacteria</taxon>
        <taxon>Campylobacterales</taxon>
        <taxon>Arcobacteraceae</taxon>
        <taxon>Arcobacter</taxon>
    </lineage>
</organism>